<dbReference type="Gene3D" id="3.10.20.310">
    <property type="entry name" value="membrane protein fhac"/>
    <property type="match status" value="1"/>
</dbReference>
<feature type="domain" description="Haemolysin activator HlyB C-terminal" evidence="5">
    <location>
        <begin position="207"/>
        <end position="517"/>
    </location>
</feature>
<feature type="domain" description="Polypeptide-transport-associated ShlB-type" evidence="6">
    <location>
        <begin position="75"/>
        <end position="148"/>
    </location>
</feature>
<keyword evidence="3" id="KW-0998">Cell outer membrane</keyword>
<dbReference type="InterPro" id="IPR051544">
    <property type="entry name" value="TPS_OM_transporter"/>
</dbReference>
<dbReference type="Pfam" id="PF08479">
    <property type="entry name" value="POTRA_2"/>
    <property type="match status" value="1"/>
</dbReference>
<dbReference type="InterPro" id="IPR005565">
    <property type="entry name" value="Hemolysn_activator_HlyB_C"/>
</dbReference>
<keyword evidence="2" id="KW-0812">Transmembrane</keyword>
<protein>
    <submittedName>
        <fullName evidence="7">ShlB/FhaC/HecB family hemolysin secretion/activation protein</fullName>
    </submittedName>
</protein>
<dbReference type="PANTHER" id="PTHR34597">
    <property type="entry name" value="SLR1661 PROTEIN"/>
    <property type="match status" value="1"/>
</dbReference>
<proteinExistence type="predicted"/>
<dbReference type="Gene3D" id="2.40.160.50">
    <property type="entry name" value="membrane protein fhac: a member of the omp85/tpsb transporter family"/>
    <property type="match status" value="1"/>
</dbReference>
<keyword evidence="1" id="KW-0472">Membrane</keyword>
<feature type="chain" id="PRO_5032603554" evidence="4">
    <location>
        <begin position="29"/>
        <end position="558"/>
    </location>
</feature>
<dbReference type="GO" id="GO:0008320">
    <property type="term" value="F:protein transmembrane transporter activity"/>
    <property type="evidence" value="ECO:0007669"/>
    <property type="project" value="TreeGrafter"/>
</dbReference>
<keyword evidence="8" id="KW-1185">Reference proteome</keyword>
<evidence type="ECO:0000256" key="1">
    <source>
        <dbReference type="ARBA" id="ARBA00022452"/>
    </source>
</evidence>
<dbReference type="GO" id="GO:0046819">
    <property type="term" value="P:protein secretion by the type V secretion system"/>
    <property type="evidence" value="ECO:0007669"/>
    <property type="project" value="TreeGrafter"/>
</dbReference>
<reference evidence="7 8" key="1">
    <citation type="submission" date="2020-04" db="EMBL/GenBank/DDBJ databases">
        <title>Ramlibacter sp. G-1-2-2 isolated from soil.</title>
        <authorList>
            <person name="Dahal R.H."/>
        </authorList>
    </citation>
    <scope>NUCLEOTIDE SEQUENCE [LARGE SCALE GENOMIC DNA]</scope>
    <source>
        <strain evidence="7 8">G-1-2-2</strain>
    </source>
</reference>
<dbReference type="AlphaFoldDB" id="A0A848HGM4"/>
<name>A0A848HGM4_9BURK</name>
<organism evidence="7 8">
    <name type="scientific">Ramlibacter agri</name>
    <dbReference type="NCBI Taxonomy" id="2728837"/>
    <lineage>
        <taxon>Bacteria</taxon>
        <taxon>Pseudomonadati</taxon>
        <taxon>Pseudomonadota</taxon>
        <taxon>Betaproteobacteria</taxon>
        <taxon>Burkholderiales</taxon>
        <taxon>Comamonadaceae</taxon>
        <taxon>Ramlibacter</taxon>
    </lineage>
</organism>
<accession>A0A848HGM4</accession>
<evidence type="ECO:0000313" key="8">
    <source>
        <dbReference type="Proteomes" id="UP000541185"/>
    </source>
</evidence>
<dbReference type="Pfam" id="PF03865">
    <property type="entry name" value="ShlB"/>
    <property type="match status" value="1"/>
</dbReference>
<evidence type="ECO:0000313" key="7">
    <source>
        <dbReference type="EMBL" id="NML48471.1"/>
    </source>
</evidence>
<dbReference type="InterPro" id="IPR013686">
    <property type="entry name" value="Polypept-transport_assoc_ShlB"/>
</dbReference>
<evidence type="ECO:0000256" key="3">
    <source>
        <dbReference type="ARBA" id="ARBA00023237"/>
    </source>
</evidence>
<feature type="signal peptide" evidence="4">
    <location>
        <begin position="1"/>
        <end position="28"/>
    </location>
</feature>
<keyword evidence="1" id="KW-1134">Transmembrane beta strand</keyword>
<keyword evidence="4" id="KW-0732">Signal</keyword>
<dbReference type="RefSeq" id="WP_169422810.1">
    <property type="nucleotide sequence ID" value="NZ_JABBFX010000005.1"/>
</dbReference>
<sequence length="558" mass="58133">MPENALFPSSLLPALAAAGLAAPFTVLAQRLPDAGSLLQEVRPPPITVPRADPPVLPQAPALRPAMPAGGPKLAPRHFHITGATLFTQAQLLPLVQDGVGREMDLAGLEDLAARISRFYRAHGYTVAHAYIPQQDVTDGTVEIAVIEGRYGAITIQGPAAGAAPRSLGGVNVGDVVADAPLERALLLLADRPGIATRATLQPGASVGTSELVVDVQPGERFTGRVDADNYGSRASGSERLGASLAVNNATGLADVAGLNLLTTGEGMQYGRAAWQLPVGNRGTKAGIAYSDMRYKLLHEFEVLQANGSAGIASAFVAHPLLRSRGANLNAQVALDDKRIEDRMDAVAVATSKTARVLNFGLSGDAIDDFGGGGSTAASATYSQGRLEIRSPTAAAADAATARTQGHYDKFSLSVLRLQSLGGATSLYASFIGQWAGKNLDSSEKLPLGGPTAVRAYPQGEASADDAQILTLELRQSVSAAWQFVGFVDAGRATINQSLWAGATGVNRRHLSGAGIGVNWADPSGWTARAAYAHRLGNEPATSEPDSSSRFWLQVTRNF</sequence>
<evidence type="ECO:0000256" key="4">
    <source>
        <dbReference type="SAM" id="SignalP"/>
    </source>
</evidence>
<dbReference type="PANTHER" id="PTHR34597:SF1">
    <property type="entry name" value="HEME_HEMOPEXIN TRANSPORTER PROTEIN HUXB"/>
    <property type="match status" value="1"/>
</dbReference>
<gene>
    <name evidence="7" type="ORF">HHL11_32295</name>
</gene>
<evidence type="ECO:0000256" key="2">
    <source>
        <dbReference type="ARBA" id="ARBA00022692"/>
    </source>
</evidence>
<evidence type="ECO:0000259" key="5">
    <source>
        <dbReference type="Pfam" id="PF03865"/>
    </source>
</evidence>
<evidence type="ECO:0000259" key="6">
    <source>
        <dbReference type="Pfam" id="PF08479"/>
    </source>
</evidence>
<dbReference type="GO" id="GO:0098046">
    <property type="term" value="C:type V protein secretion system complex"/>
    <property type="evidence" value="ECO:0007669"/>
    <property type="project" value="TreeGrafter"/>
</dbReference>
<dbReference type="EMBL" id="JABBFX010000005">
    <property type="protein sequence ID" value="NML48471.1"/>
    <property type="molecule type" value="Genomic_DNA"/>
</dbReference>
<comment type="caution">
    <text evidence="7">The sequence shown here is derived from an EMBL/GenBank/DDBJ whole genome shotgun (WGS) entry which is preliminary data.</text>
</comment>
<dbReference type="Proteomes" id="UP000541185">
    <property type="component" value="Unassembled WGS sequence"/>
</dbReference>